<protein>
    <recommendedName>
        <fullName evidence="2">CBS domain-containing protein</fullName>
    </recommendedName>
</protein>
<name>A0A0F9UGJ2_9ZZZZ</name>
<feature type="domain" description="CBS" evidence="2">
    <location>
        <begin position="8"/>
        <end position="66"/>
    </location>
</feature>
<sequence length="144" mass="15996">MTVRALLQNKGNFVSTVGPETRVQEVMDQLERDEVSALVVVGETGDILGIVSGGDVVRGLNRLGPEIVEKPVMDVMTSEVFTCDIAEPLSAIYELMDTNRIRHIPILEANRLRGIVNTLDVVKYRLREIENEAEALKEYVSGRT</sequence>
<dbReference type="Pfam" id="PF00571">
    <property type="entry name" value="CBS"/>
    <property type="match status" value="2"/>
</dbReference>
<keyword evidence="1" id="KW-0129">CBS domain</keyword>
<dbReference type="SMART" id="SM00116">
    <property type="entry name" value="CBS"/>
    <property type="match status" value="2"/>
</dbReference>
<dbReference type="EMBL" id="LAZR01001006">
    <property type="protein sequence ID" value="KKN52743.1"/>
    <property type="molecule type" value="Genomic_DNA"/>
</dbReference>
<dbReference type="InterPro" id="IPR000644">
    <property type="entry name" value="CBS_dom"/>
</dbReference>
<accession>A0A0F9UGJ2</accession>
<dbReference type="InterPro" id="IPR046342">
    <property type="entry name" value="CBS_dom_sf"/>
</dbReference>
<dbReference type="PANTHER" id="PTHR43080">
    <property type="entry name" value="CBS DOMAIN-CONTAINING PROTEIN CBSX3, MITOCHONDRIAL"/>
    <property type="match status" value="1"/>
</dbReference>
<dbReference type="PANTHER" id="PTHR43080:SF2">
    <property type="entry name" value="CBS DOMAIN-CONTAINING PROTEIN"/>
    <property type="match status" value="1"/>
</dbReference>
<dbReference type="PROSITE" id="PS51371">
    <property type="entry name" value="CBS"/>
    <property type="match status" value="2"/>
</dbReference>
<reference evidence="3" key="1">
    <citation type="journal article" date="2015" name="Nature">
        <title>Complex archaea that bridge the gap between prokaryotes and eukaryotes.</title>
        <authorList>
            <person name="Spang A."/>
            <person name="Saw J.H."/>
            <person name="Jorgensen S.L."/>
            <person name="Zaremba-Niedzwiedzka K."/>
            <person name="Martijn J."/>
            <person name="Lind A.E."/>
            <person name="van Eijk R."/>
            <person name="Schleper C."/>
            <person name="Guy L."/>
            <person name="Ettema T.J."/>
        </authorList>
    </citation>
    <scope>NUCLEOTIDE SEQUENCE</scope>
</reference>
<proteinExistence type="predicted"/>
<feature type="domain" description="CBS" evidence="2">
    <location>
        <begin position="76"/>
        <end position="134"/>
    </location>
</feature>
<evidence type="ECO:0000256" key="1">
    <source>
        <dbReference type="ARBA" id="ARBA00023122"/>
    </source>
</evidence>
<comment type="caution">
    <text evidence="3">The sequence shown here is derived from an EMBL/GenBank/DDBJ whole genome shotgun (WGS) entry which is preliminary data.</text>
</comment>
<organism evidence="3">
    <name type="scientific">marine sediment metagenome</name>
    <dbReference type="NCBI Taxonomy" id="412755"/>
    <lineage>
        <taxon>unclassified sequences</taxon>
        <taxon>metagenomes</taxon>
        <taxon>ecological metagenomes</taxon>
    </lineage>
</organism>
<dbReference type="SUPFAM" id="SSF54631">
    <property type="entry name" value="CBS-domain pair"/>
    <property type="match status" value="1"/>
</dbReference>
<evidence type="ECO:0000259" key="2">
    <source>
        <dbReference type="PROSITE" id="PS51371"/>
    </source>
</evidence>
<gene>
    <name evidence="3" type="ORF">LCGC14_0609430</name>
</gene>
<dbReference type="AlphaFoldDB" id="A0A0F9UGJ2"/>
<dbReference type="InterPro" id="IPR051257">
    <property type="entry name" value="Diverse_CBS-Domain"/>
</dbReference>
<evidence type="ECO:0000313" key="3">
    <source>
        <dbReference type="EMBL" id="KKN52743.1"/>
    </source>
</evidence>
<dbReference type="Gene3D" id="3.10.580.10">
    <property type="entry name" value="CBS-domain"/>
    <property type="match status" value="1"/>
</dbReference>